<sequence length="195" mass="22804">MLKSLAKSETFRNGKNHILQKAQKISLFTATWRNCKKIFTTCRTLFSAIMRNVEIMCITTVIKQNLTRLIIYKECEPRLHGLYLKKIHPKNVILVYIAKFLCHSWSTNVKGKLFSVPTTSDQRFFRQIFKLDCFNSLMGIPIMFIQCKIERSFHICVTVQTEVTVSLIFPEANRTTRVSDRNNLWVGDASKNYWN</sequence>
<reference evidence="1" key="1">
    <citation type="journal article" date="2020" name="G3 (Bethesda)">
        <title>High-Quality Assemblies for Three Invasive Social Wasps from the &lt;i&gt;Vespula&lt;/i&gt; Genus.</title>
        <authorList>
            <person name="Harrop T.W.R."/>
            <person name="Guhlin J."/>
            <person name="McLaughlin G.M."/>
            <person name="Permina E."/>
            <person name="Stockwell P."/>
            <person name="Gilligan J."/>
            <person name="Le Lec M.F."/>
            <person name="Gruber M.A.M."/>
            <person name="Quinn O."/>
            <person name="Lovegrove M."/>
            <person name="Duncan E.J."/>
            <person name="Remnant E.J."/>
            <person name="Van Eeckhoven J."/>
            <person name="Graham B."/>
            <person name="Knapp R.A."/>
            <person name="Langford K.W."/>
            <person name="Kronenberg Z."/>
            <person name="Press M.O."/>
            <person name="Eacker S.M."/>
            <person name="Wilson-Rankin E.E."/>
            <person name="Purcell J."/>
            <person name="Lester P.J."/>
            <person name="Dearden P.K."/>
        </authorList>
    </citation>
    <scope>NUCLEOTIDE SEQUENCE</scope>
    <source>
        <strain evidence="1">Volc-1</strain>
    </source>
</reference>
<name>A0A834P3Q3_VESPE</name>
<organism evidence="1 2">
    <name type="scientific">Vespula pensylvanica</name>
    <name type="common">Western yellow jacket</name>
    <name type="synonym">Wasp</name>
    <dbReference type="NCBI Taxonomy" id="30213"/>
    <lineage>
        <taxon>Eukaryota</taxon>
        <taxon>Metazoa</taxon>
        <taxon>Ecdysozoa</taxon>
        <taxon>Arthropoda</taxon>
        <taxon>Hexapoda</taxon>
        <taxon>Insecta</taxon>
        <taxon>Pterygota</taxon>
        <taxon>Neoptera</taxon>
        <taxon>Endopterygota</taxon>
        <taxon>Hymenoptera</taxon>
        <taxon>Apocrita</taxon>
        <taxon>Aculeata</taxon>
        <taxon>Vespoidea</taxon>
        <taxon>Vespidae</taxon>
        <taxon>Vespinae</taxon>
        <taxon>Vespula</taxon>
    </lineage>
</organism>
<comment type="caution">
    <text evidence="1">The sequence shown here is derived from an EMBL/GenBank/DDBJ whole genome shotgun (WGS) entry which is preliminary data.</text>
</comment>
<proteinExistence type="predicted"/>
<evidence type="ECO:0000313" key="2">
    <source>
        <dbReference type="Proteomes" id="UP000600918"/>
    </source>
</evidence>
<evidence type="ECO:0000313" key="1">
    <source>
        <dbReference type="EMBL" id="KAF7425884.1"/>
    </source>
</evidence>
<protein>
    <submittedName>
        <fullName evidence="1">Uncharacterized protein</fullName>
    </submittedName>
</protein>
<dbReference type="Proteomes" id="UP000600918">
    <property type="component" value="Unassembled WGS sequence"/>
</dbReference>
<keyword evidence="2" id="KW-1185">Reference proteome</keyword>
<dbReference type="AlphaFoldDB" id="A0A834P3Q3"/>
<accession>A0A834P3Q3</accession>
<gene>
    <name evidence="1" type="ORF">H0235_008322</name>
</gene>
<dbReference type="EMBL" id="JACSDY010000006">
    <property type="protein sequence ID" value="KAF7425884.1"/>
    <property type="molecule type" value="Genomic_DNA"/>
</dbReference>